<accession>A0ABZ2CCS1</accession>
<evidence type="ECO:0000313" key="12">
    <source>
        <dbReference type="EMBL" id="WVX81579.1"/>
    </source>
</evidence>
<evidence type="ECO:0000313" key="13">
    <source>
        <dbReference type="Proteomes" id="UP001357223"/>
    </source>
</evidence>
<dbReference type="EC" id="2.3.1.30" evidence="3 11"/>
<comment type="catalytic activity">
    <reaction evidence="10 11">
        <text>L-serine + acetyl-CoA = O-acetyl-L-serine + CoA</text>
        <dbReference type="Rhea" id="RHEA:24560"/>
        <dbReference type="ChEBI" id="CHEBI:33384"/>
        <dbReference type="ChEBI" id="CHEBI:57287"/>
        <dbReference type="ChEBI" id="CHEBI:57288"/>
        <dbReference type="ChEBI" id="CHEBI:58340"/>
        <dbReference type="EC" id="2.3.1.30"/>
    </reaction>
</comment>
<evidence type="ECO:0000256" key="6">
    <source>
        <dbReference type="ARBA" id="ARBA00022679"/>
    </source>
</evidence>
<evidence type="ECO:0000256" key="8">
    <source>
        <dbReference type="ARBA" id="ARBA00023192"/>
    </source>
</evidence>
<evidence type="ECO:0000256" key="5">
    <source>
        <dbReference type="ARBA" id="ARBA00022605"/>
    </source>
</evidence>
<dbReference type="Gene3D" id="2.160.10.10">
    <property type="entry name" value="Hexapeptide repeat proteins"/>
    <property type="match status" value="1"/>
</dbReference>
<dbReference type="Proteomes" id="UP001357223">
    <property type="component" value="Chromosome"/>
</dbReference>
<dbReference type="NCBIfam" id="TIGR01172">
    <property type="entry name" value="cysE"/>
    <property type="match status" value="1"/>
</dbReference>
<keyword evidence="5" id="KW-0028">Amino-acid biosynthesis</keyword>
<organism evidence="12 13">
    <name type="scientific">Niallia oryzisoli</name>
    <dbReference type="NCBI Taxonomy" id="1737571"/>
    <lineage>
        <taxon>Bacteria</taxon>
        <taxon>Bacillati</taxon>
        <taxon>Bacillota</taxon>
        <taxon>Bacilli</taxon>
        <taxon>Bacillales</taxon>
        <taxon>Bacillaceae</taxon>
        <taxon>Niallia</taxon>
    </lineage>
</organism>
<dbReference type="InterPro" id="IPR005881">
    <property type="entry name" value="Ser_O-AcTrfase"/>
</dbReference>
<protein>
    <recommendedName>
        <fullName evidence="4 11">Serine acetyltransferase</fullName>
        <ecNumber evidence="3 11">2.3.1.30</ecNumber>
    </recommendedName>
</protein>
<dbReference type="PROSITE" id="PS00101">
    <property type="entry name" value="HEXAPEP_TRANSFERASES"/>
    <property type="match status" value="1"/>
</dbReference>
<dbReference type="PANTHER" id="PTHR42811">
    <property type="entry name" value="SERINE ACETYLTRANSFERASE"/>
    <property type="match status" value="1"/>
</dbReference>
<dbReference type="InterPro" id="IPR053376">
    <property type="entry name" value="Serine_acetyltransferase"/>
</dbReference>
<evidence type="ECO:0000256" key="4">
    <source>
        <dbReference type="ARBA" id="ARBA00018522"/>
    </source>
</evidence>
<sequence>MFRNLKEDVQVIFEQDPAARSYIEVILTYSGLHAIWAHRFAHALHKRKFFFLARVISQISRFFTGIEIHPGAKIGRRLFIDHGMGVVIGETCEIGDNVTVYQGVTLGGTGKEKGKRHPTVKDNALIATGAKVLGNIIIGENAKIGAGSVVLKDVPPDSTVVGIPGRVKVQAGVKVNKDLNHANLPDPVSDRLNELQDEITKLKFELEELRKERSGNNHDYSNL</sequence>
<reference evidence="12 13" key="1">
    <citation type="submission" date="2023-10" db="EMBL/GenBank/DDBJ databases">
        <title>Niallia locisalis sp.nov. isolated from a salt pond sample.</title>
        <authorList>
            <person name="Li X.-J."/>
            <person name="Dong L."/>
        </authorList>
    </citation>
    <scope>NUCLEOTIDE SEQUENCE [LARGE SCALE GENOMIC DNA]</scope>
    <source>
        <strain evidence="12 13">DSM 29761</strain>
    </source>
</reference>
<dbReference type="Pfam" id="PF00132">
    <property type="entry name" value="Hexapep"/>
    <property type="match status" value="1"/>
</dbReference>
<dbReference type="GO" id="GO:0009001">
    <property type="term" value="F:serine O-acetyltransferase activity"/>
    <property type="evidence" value="ECO:0007669"/>
    <property type="project" value="UniProtKB-EC"/>
</dbReference>
<keyword evidence="9 11" id="KW-0012">Acyltransferase</keyword>
<evidence type="ECO:0000256" key="9">
    <source>
        <dbReference type="ARBA" id="ARBA00023315"/>
    </source>
</evidence>
<dbReference type="EMBL" id="CP137640">
    <property type="protein sequence ID" value="WVX81579.1"/>
    <property type="molecule type" value="Genomic_DNA"/>
</dbReference>
<comment type="similarity">
    <text evidence="2 11">Belongs to the transferase hexapeptide repeat family.</text>
</comment>
<keyword evidence="6 11" id="KW-0808">Transferase</keyword>
<evidence type="ECO:0000256" key="2">
    <source>
        <dbReference type="ARBA" id="ARBA00007274"/>
    </source>
</evidence>
<dbReference type="InterPro" id="IPR042122">
    <property type="entry name" value="Ser_AcTrfase_N_sf"/>
</dbReference>
<dbReference type="CDD" id="cd03354">
    <property type="entry name" value="LbH_SAT"/>
    <property type="match status" value="1"/>
</dbReference>
<proteinExistence type="inferred from homology"/>
<keyword evidence="8" id="KW-0198">Cysteine biosynthesis</keyword>
<evidence type="ECO:0000256" key="10">
    <source>
        <dbReference type="ARBA" id="ARBA00049486"/>
    </source>
</evidence>
<name>A0ABZ2CCS1_9BACI</name>
<dbReference type="Gene3D" id="1.10.3130.10">
    <property type="entry name" value="serine acetyltransferase, domain 1"/>
    <property type="match status" value="1"/>
</dbReference>
<dbReference type="PIRSF" id="PIRSF000441">
    <property type="entry name" value="CysE"/>
    <property type="match status" value="1"/>
</dbReference>
<evidence type="ECO:0000256" key="1">
    <source>
        <dbReference type="ARBA" id="ARBA00004876"/>
    </source>
</evidence>
<dbReference type="RefSeq" id="WP_338450503.1">
    <property type="nucleotide sequence ID" value="NZ_CP137640.1"/>
</dbReference>
<dbReference type="InterPro" id="IPR001451">
    <property type="entry name" value="Hexapep"/>
</dbReference>
<evidence type="ECO:0000256" key="11">
    <source>
        <dbReference type="PIRNR" id="PIRNR000441"/>
    </source>
</evidence>
<comment type="pathway">
    <text evidence="1">Amino-acid biosynthesis; L-cysteine biosynthesis; L-cysteine from L-serine: step 1/2.</text>
</comment>
<dbReference type="InterPro" id="IPR045304">
    <property type="entry name" value="LbH_SAT"/>
</dbReference>
<keyword evidence="7" id="KW-0677">Repeat</keyword>
<keyword evidence="13" id="KW-1185">Reference proteome</keyword>
<dbReference type="NCBIfam" id="NF041874">
    <property type="entry name" value="EPS_EpsC"/>
    <property type="match status" value="1"/>
</dbReference>
<dbReference type="SUPFAM" id="SSF51161">
    <property type="entry name" value="Trimeric LpxA-like enzymes"/>
    <property type="match status" value="1"/>
</dbReference>
<evidence type="ECO:0000256" key="7">
    <source>
        <dbReference type="ARBA" id="ARBA00022737"/>
    </source>
</evidence>
<evidence type="ECO:0000256" key="3">
    <source>
        <dbReference type="ARBA" id="ARBA00013266"/>
    </source>
</evidence>
<gene>
    <name evidence="12" type="primary">cysE</name>
    <name evidence="12" type="ORF">R4Z09_00540</name>
</gene>
<dbReference type="InterPro" id="IPR011004">
    <property type="entry name" value="Trimer_LpxA-like_sf"/>
</dbReference>
<dbReference type="InterPro" id="IPR018357">
    <property type="entry name" value="Hexapep_transf_CS"/>
</dbReference>